<organism evidence="2 3">
    <name type="scientific">Pseudomassariella vexata</name>
    <dbReference type="NCBI Taxonomy" id="1141098"/>
    <lineage>
        <taxon>Eukaryota</taxon>
        <taxon>Fungi</taxon>
        <taxon>Dikarya</taxon>
        <taxon>Ascomycota</taxon>
        <taxon>Pezizomycotina</taxon>
        <taxon>Sordariomycetes</taxon>
        <taxon>Xylariomycetidae</taxon>
        <taxon>Amphisphaeriales</taxon>
        <taxon>Pseudomassariaceae</taxon>
        <taxon>Pseudomassariella</taxon>
    </lineage>
</organism>
<feature type="compositionally biased region" description="Low complexity" evidence="1">
    <location>
        <begin position="237"/>
        <end position="251"/>
    </location>
</feature>
<dbReference type="EMBL" id="MCFJ01000011">
    <property type="protein sequence ID" value="ORY60569.1"/>
    <property type="molecule type" value="Genomic_DNA"/>
</dbReference>
<protein>
    <submittedName>
        <fullName evidence="2">Uncharacterized protein</fullName>
    </submittedName>
</protein>
<feature type="region of interest" description="Disordered" evidence="1">
    <location>
        <begin position="226"/>
        <end position="308"/>
    </location>
</feature>
<sequence length="849" mass="94892">MERKGSTSSGIRVDREIVVYTDYNSNGEQPASHPPSVVSVVRSLSDIRREQRSPEPLRSDVSDTPLRLNSIVRHTDVQEARLEDLLEEQRNQDNLRYLIEFLQETPPPGNYMSRPDSSSTSLSEQGNIWTKLKAFRKNRETSKKHRPPVIRLPDSAVAAKTIGGHQHIAISIPFEHCHLGPISPTQYPVFDSIEREFTREIETRLGPMRTYNPERGVVTVLKPVAEDPESCSSGAERSPLSPKSLRLSSASQGLPVPFPTISPSGGRRSPSGRAARTTTASATTQESKPMKTSEFEAVTSPQGDGFSYVLTEKQPSSLSPMLPRPEPIASRAAARSHTRNASVASNAPSVQSTKSAMRPNLPARRSSRNSSMAPGSKDSIDGVLSRSGSARKSQKDLIRRSLTESIFTSGLEPTLLDAKAIPTYVRPHSRQQVDSPLDPNFPQPSTTSRSVQTDIPSIHPTLDKIKKRRDRLREKKKRDIGAMKMPRDSSQPSASHLLQPPTAKISPESPVLGNFSDSLDSHPSKSSKTSSSTKKKRKPPPINVVAHINLAMSEMPEIPEISPGAVPKTSRHSAKNLSEKVSPLSPSRYSDLSFDRTSYKRRKERQAERKSHHAAQAAMAEDQETAERLSREELLARYLALKEIRIHDMEKQLRRIERNSEVWLRSLVPLVEALTETILQEREHHTYHQRHVDSSTRSSAPHSHRDGRKNHLLRPSRSYESLFDLSAIHRQHTDGGEARAKKRRPVSLMVSGSQQHYSGGQLYKEFERGFQKLRATGERDGDLDARKRETEQRYSRDSDSPDSYFSAEMSTRNCKSSISSSSSKATGFETLEPLMRELQGVARVRLELR</sequence>
<feature type="region of interest" description="Disordered" evidence="1">
    <location>
        <begin position="330"/>
        <end position="397"/>
    </location>
</feature>
<accession>A0A1Y2DN23</accession>
<dbReference type="GeneID" id="63780390"/>
<reference evidence="2 3" key="1">
    <citation type="submission" date="2016-07" db="EMBL/GenBank/DDBJ databases">
        <title>Pervasive Adenine N6-methylation of Active Genes in Fungi.</title>
        <authorList>
            <consortium name="DOE Joint Genome Institute"/>
            <person name="Mondo S.J."/>
            <person name="Dannebaum R.O."/>
            <person name="Kuo R.C."/>
            <person name="Labutti K."/>
            <person name="Haridas S."/>
            <person name="Kuo A."/>
            <person name="Salamov A."/>
            <person name="Ahrendt S.R."/>
            <person name="Lipzen A."/>
            <person name="Sullivan W."/>
            <person name="Andreopoulos W.B."/>
            <person name="Clum A."/>
            <person name="Lindquist E."/>
            <person name="Daum C."/>
            <person name="Ramamoorthy G.K."/>
            <person name="Gryganskyi A."/>
            <person name="Culley D."/>
            <person name="Magnuson J.K."/>
            <person name="James T.Y."/>
            <person name="O'Malley M.A."/>
            <person name="Stajich J.E."/>
            <person name="Spatafora J.W."/>
            <person name="Visel A."/>
            <person name="Grigoriev I.V."/>
        </authorList>
    </citation>
    <scope>NUCLEOTIDE SEQUENCE [LARGE SCALE GENOMIC DNA]</scope>
    <source>
        <strain evidence="2 3">CBS 129021</strain>
    </source>
</reference>
<feature type="compositionally biased region" description="Polar residues" evidence="1">
    <location>
        <begin position="339"/>
        <end position="355"/>
    </location>
</feature>
<feature type="region of interest" description="Disordered" evidence="1">
    <location>
        <begin position="426"/>
        <end position="542"/>
    </location>
</feature>
<dbReference type="InParanoid" id="A0A1Y2DN23"/>
<evidence type="ECO:0000313" key="2">
    <source>
        <dbReference type="EMBL" id="ORY60569.1"/>
    </source>
</evidence>
<evidence type="ECO:0000256" key="1">
    <source>
        <dbReference type="SAM" id="MobiDB-lite"/>
    </source>
</evidence>
<comment type="caution">
    <text evidence="2">The sequence shown here is derived from an EMBL/GenBank/DDBJ whole genome shotgun (WGS) entry which is preliminary data.</text>
</comment>
<name>A0A1Y2DN23_9PEZI</name>
<gene>
    <name evidence="2" type="ORF">BCR38DRAFT_487630</name>
</gene>
<feature type="compositionally biased region" description="Polar residues" evidence="1">
    <location>
        <begin position="443"/>
        <end position="455"/>
    </location>
</feature>
<proteinExistence type="predicted"/>
<dbReference type="OrthoDB" id="5417386at2759"/>
<feature type="compositionally biased region" description="Basic and acidic residues" evidence="1">
    <location>
        <begin position="471"/>
        <end position="487"/>
    </location>
</feature>
<feature type="region of interest" description="Disordered" evidence="1">
    <location>
        <begin position="777"/>
        <end position="826"/>
    </location>
</feature>
<feature type="region of interest" description="Disordered" evidence="1">
    <location>
        <begin position="684"/>
        <end position="713"/>
    </location>
</feature>
<feature type="region of interest" description="Disordered" evidence="1">
    <location>
        <begin position="559"/>
        <end position="625"/>
    </location>
</feature>
<dbReference type="RefSeq" id="XP_040712796.1">
    <property type="nucleotide sequence ID" value="XM_040864178.1"/>
</dbReference>
<evidence type="ECO:0000313" key="3">
    <source>
        <dbReference type="Proteomes" id="UP000193689"/>
    </source>
</evidence>
<feature type="compositionally biased region" description="Low complexity" evidence="1">
    <location>
        <begin position="262"/>
        <end position="284"/>
    </location>
</feature>
<feature type="compositionally biased region" description="Basic and acidic residues" evidence="1">
    <location>
        <begin position="777"/>
        <end position="799"/>
    </location>
</feature>
<feature type="region of interest" description="Disordered" evidence="1">
    <location>
        <begin position="730"/>
        <end position="753"/>
    </location>
</feature>
<keyword evidence="3" id="KW-1185">Reference proteome</keyword>
<feature type="compositionally biased region" description="Basic and acidic residues" evidence="1">
    <location>
        <begin position="684"/>
        <end position="694"/>
    </location>
</feature>
<dbReference type="Proteomes" id="UP000193689">
    <property type="component" value="Unassembled WGS sequence"/>
</dbReference>
<dbReference type="AlphaFoldDB" id="A0A1Y2DN23"/>